<dbReference type="Proteomes" id="UP000237889">
    <property type="component" value="Chromosome"/>
</dbReference>
<feature type="signal peptide" evidence="1">
    <location>
        <begin position="1"/>
        <end position="23"/>
    </location>
</feature>
<keyword evidence="4" id="KW-1185">Reference proteome</keyword>
<accession>A0A2S0N6S2</accession>
<protein>
    <submittedName>
        <fullName evidence="3">DUF2147 domain-containing protein</fullName>
    </submittedName>
</protein>
<evidence type="ECO:0000256" key="1">
    <source>
        <dbReference type="SAM" id="SignalP"/>
    </source>
</evidence>
<feature type="domain" description="DUF2147" evidence="2">
    <location>
        <begin position="26"/>
        <end position="120"/>
    </location>
</feature>
<dbReference type="RefSeq" id="WP_106747194.1">
    <property type="nucleotide sequence ID" value="NZ_CP027668.1"/>
</dbReference>
<dbReference type="PANTHER" id="PTHR36919">
    <property type="entry name" value="BLR1215 PROTEIN"/>
    <property type="match status" value="1"/>
</dbReference>
<dbReference type="Gene3D" id="2.40.128.520">
    <property type="match status" value="1"/>
</dbReference>
<dbReference type="Pfam" id="PF09917">
    <property type="entry name" value="DUF2147"/>
    <property type="match status" value="1"/>
</dbReference>
<name>A0A2S0N6S2_9HYPH</name>
<evidence type="ECO:0000313" key="4">
    <source>
        <dbReference type="Proteomes" id="UP000237889"/>
    </source>
</evidence>
<evidence type="ECO:0000259" key="2">
    <source>
        <dbReference type="Pfam" id="PF09917"/>
    </source>
</evidence>
<dbReference type="AlphaFoldDB" id="A0A2S0N6S2"/>
<evidence type="ECO:0000313" key="3">
    <source>
        <dbReference type="EMBL" id="AVO43864.1"/>
    </source>
</evidence>
<dbReference type="EMBL" id="CP027668">
    <property type="protein sequence ID" value="AVO43864.1"/>
    <property type="molecule type" value="Genomic_DNA"/>
</dbReference>
<dbReference type="KEGG" id="phr:C6569_01575"/>
<dbReference type="InterPro" id="IPR019223">
    <property type="entry name" value="DUF2147"/>
</dbReference>
<feature type="chain" id="PRO_5015782506" evidence="1">
    <location>
        <begin position="24"/>
        <end position="123"/>
    </location>
</feature>
<reference evidence="3 4" key="1">
    <citation type="submission" date="2018-03" db="EMBL/GenBank/DDBJ databases">
        <title>Genome sequencing of Phreatobacter sp.</title>
        <authorList>
            <person name="Kim S.-J."/>
            <person name="Heo J."/>
            <person name="Kwon S.-W."/>
        </authorList>
    </citation>
    <scope>NUCLEOTIDE SEQUENCE [LARGE SCALE GENOMIC DNA]</scope>
    <source>
        <strain evidence="3 4">S-12</strain>
    </source>
</reference>
<keyword evidence="1" id="KW-0732">Signal</keyword>
<organism evidence="3 4">
    <name type="scientific">Phreatobacter cathodiphilus</name>
    <dbReference type="NCBI Taxonomy" id="1868589"/>
    <lineage>
        <taxon>Bacteria</taxon>
        <taxon>Pseudomonadati</taxon>
        <taxon>Pseudomonadota</taxon>
        <taxon>Alphaproteobacteria</taxon>
        <taxon>Hyphomicrobiales</taxon>
        <taxon>Phreatobacteraceae</taxon>
        <taxon>Phreatobacter</taxon>
    </lineage>
</organism>
<gene>
    <name evidence="3" type="ORF">C6569_01575</name>
</gene>
<dbReference type="OrthoDB" id="9811671at2"/>
<proteinExistence type="predicted"/>
<dbReference type="PANTHER" id="PTHR36919:SF2">
    <property type="entry name" value="BLL6627 PROTEIN"/>
    <property type="match status" value="1"/>
</dbReference>
<sequence length="123" mass="12926">MRVLKSGLTAAVLLAAGLSGAKAIEGTWLRGDGNARVRIAPCGDKVCATNLWIGDTSSGEEVGDRLVMTLAPEGEGKFGGTAFDPKRGRTYTIVITTSGDRLSTRGCILGRVLCREVTWTAAR</sequence>